<protein>
    <recommendedName>
        <fullName evidence="1">IDEAL domain-containing protein</fullName>
    </recommendedName>
</protein>
<dbReference type="InterPro" id="IPR014957">
    <property type="entry name" value="IDEAL_dom"/>
</dbReference>
<dbReference type="RefSeq" id="YP_010644377.1">
    <property type="nucleotide sequence ID" value="NC_070624.1"/>
</dbReference>
<evidence type="ECO:0000313" key="2">
    <source>
        <dbReference type="EMBL" id="QFR56279.1"/>
    </source>
</evidence>
<dbReference type="GeneID" id="77850601"/>
<dbReference type="EMBL" id="MN176219">
    <property type="protein sequence ID" value="QFR56279.1"/>
    <property type="molecule type" value="Genomic_DNA"/>
</dbReference>
<evidence type="ECO:0000313" key="3">
    <source>
        <dbReference type="Proteomes" id="UP000325623"/>
    </source>
</evidence>
<feature type="domain" description="IDEAL" evidence="1">
    <location>
        <begin position="145"/>
        <end position="163"/>
    </location>
</feature>
<evidence type="ECO:0000259" key="1">
    <source>
        <dbReference type="Pfam" id="PF08858"/>
    </source>
</evidence>
<accession>A0A5P8PHY3</accession>
<keyword evidence="3" id="KW-1185">Reference proteome</keyword>
<dbReference type="Pfam" id="PF08858">
    <property type="entry name" value="IDEAL"/>
    <property type="match status" value="1"/>
</dbReference>
<organism evidence="2 3">
    <name type="scientific">Bacillus phage 000TH010</name>
    <dbReference type="NCBI Taxonomy" id="2601652"/>
    <lineage>
        <taxon>Viruses</taxon>
        <taxon>Duplodnaviria</taxon>
        <taxon>Heunggongvirae</taxon>
        <taxon>Uroviricota</taxon>
        <taxon>Caudoviricetes</taxon>
        <taxon>Trautnerviridae</taxon>
        <taxon>Polsinellivirinae</taxon>
        <taxon>Rivavirus</taxon>
        <taxon>Rivavirus rv000TH010</taxon>
    </lineage>
</organism>
<gene>
    <name evidence="2" type="primary">66</name>
    <name evidence="2" type="ORF">000TH010_66</name>
</gene>
<dbReference type="Proteomes" id="UP000325623">
    <property type="component" value="Segment"/>
</dbReference>
<dbReference type="KEGG" id="vg:77850601"/>
<proteinExistence type="predicted"/>
<reference evidence="2 3" key="1">
    <citation type="submission" date="2019-07" db="EMBL/GenBank/DDBJ databases">
        <authorList>
            <person name="Tomko B.E."/>
            <person name="Krukonis G.P."/>
            <person name="Delesalle V.A."/>
        </authorList>
    </citation>
    <scope>NUCLEOTIDE SEQUENCE [LARGE SCALE GENOMIC DNA]</scope>
</reference>
<name>A0A5P8PHY3_9CAUD</name>
<sequence>MAECKDCRDRGVMIGNGETVFCNCKNGKMRELQHKSNMLAQEAAKKEAGKRAVEEAQKAEQLELEVKTEPGFQPGDWVKYESSIHVGGHTYFYGWIVGSGKRHCRVLPVAVSKDGEMTHGLAGVVNVNKERLEPWELEPIPNHAAIDIALDTNDREWFEQLTKGVEWK</sequence>